<dbReference type="Proteomes" id="UP001230649">
    <property type="component" value="Unassembled WGS sequence"/>
</dbReference>
<comment type="caution">
    <text evidence="1">The sequence shown here is derived from an EMBL/GenBank/DDBJ whole genome shotgun (WGS) entry which is preliminary data.</text>
</comment>
<protein>
    <submittedName>
        <fullName evidence="1">Uncharacterized protein</fullName>
    </submittedName>
</protein>
<organism evidence="1 2">
    <name type="scientific">Naganishia adeliensis</name>
    <dbReference type="NCBI Taxonomy" id="92952"/>
    <lineage>
        <taxon>Eukaryota</taxon>
        <taxon>Fungi</taxon>
        <taxon>Dikarya</taxon>
        <taxon>Basidiomycota</taxon>
        <taxon>Agaricomycotina</taxon>
        <taxon>Tremellomycetes</taxon>
        <taxon>Filobasidiales</taxon>
        <taxon>Filobasidiaceae</taxon>
        <taxon>Naganishia</taxon>
    </lineage>
</organism>
<proteinExistence type="predicted"/>
<dbReference type="EMBL" id="JASBWS010000025">
    <property type="protein sequence ID" value="KAJ9110165.1"/>
    <property type="molecule type" value="Genomic_DNA"/>
</dbReference>
<sequence>MALPGVPANVFHAHLTQPSPFSEHIPSDSPFGHGSTPSSTLAQRRATFAGPSFGNSLTGSDGAAGSAPMVPAGSAPGSAMGGPLDHVREEEEEDAPMESATTSNMPGSFAAFSFSGSPSAGSLSEGSPFDEQVPAATTKFPPPAASAGKATASADDHVVPSYALGRRTSVSAESLVPSAALAAGASRLSPIHDEDTTPTLGSSASLAPKSQEQLDRIKQSISNNFLFRNLDEEQERDVLAAMREVSVAPGHVVIEQGAAGDFFYVVEDGEFDIYVKKGEAAQAGEDSKWGTKVHTAVPGGSFGELALMYNAPRAATVVAKTPGTLWALDRISFRTILLDHTSRKRRMYETFLATVPILSSLEPYERAKIADALESRTYQDGEEVIKEGEAGEAFFLIESGVAQVEKQGTIVGELGKGDYFGELALINRAPRAATIRAAGEGSKLRVAALGEKAFTRLLGPVREIMARTAGERYGGSA</sequence>
<gene>
    <name evidence="1" type="ORF">QFC20_003017</name>
</gene>
<evidence type="ECO:0000313" key="2">
    <source>
        <dbReference type="Proteomes" id="UP001230649"/>
    </source>
</evidence>
<accession>A0ACC2WFR1</accession>
<evidence type="ECO:0000313" key="1">
    <source>
        <dbReference type="EMBL" id="KAJ9110165.1"/>
    </source>
</evidence>
<name>A0ACC2WFR1_9TREE</name>
<keyword evidence="2" id="KW-1185">Reference proteome</keyword>
<reference evidence="1" key="1">
    <citation type="submission" date="2023-04" db="EMBL/GenBank/DDBJ databases">
        <title>Draft Genome sequencing of Naganishia species isolated from polar environments using Oxford Nanopore Technology.</title>
        <authorList>
            <person name="Leo P."/>
            <person name="Venkateswaran K."/>
        </authorList>
    </citation>
    <scope>NUCLEOTIDE SEQUENCE</scope>
    <source>
        <strain evidence="1">MNA-CCFEE 5262</strain>
    </source>
</reference>